<evidence type="ECO:0000313" key="12">
    <source>
        <dbReference type="Proteomes" id="UP001444146"/>
    </source>
</evidence>
<feature type="binding site" evidence="10">
    <location>
        <position position="136"/>
    </location>
    <ligand>
        <name>substrate</name>
    </ligand>
</feature>
<evidence type="ECO:0000256" key="7">
    <source>
        <dbReference type="ARBA" id="ARBA00023027"/>
    </source>
</evidence>
<gene>
    <name evidence="10 11" type="primary">pdxA</name>
    <name evidence="11" type="ORF">VSR74_09620</name>
</gene>
<feature type="binding site" evidence="10">
    <location>
        <position position="274"/>
    </location>
    <ligand>
        <name>substrate</name>
    </ligand>
</feature>
<feature type="binding site" evidence="10">
    <location>
        <position position="266"/>
    </location>
    <ligand>
        <name>a divalent metal cation</name>
        <dbReference type="ChEBI" id="CHEBI:60240"/>
        <note>ligand shared between dimeric partners</note>
    </ligand>
</feature>
<keyword evidence="12" id="KW-1185">Reference proteome</keyword>
<dbReference type="InterPro" id="IPR005255">
    <property type="entry name" value="PdxA_fam"/>
</dbReference>
<evidence type="ECO:0000256" key="9">
    <source>
        <dbReference type="ARBA" id="ARBA00023285"/>
    </source>
</evidence>
<feature type="binding site" evidence="10">
    <location>
        <position position="292"/>
    </location>
    <ligand>
        <name>substrate</name>
    </ligand>
</feature>
<evidence type="ECO:0000256" key="2">
    <source>
        <dbReference type="ARBA" id="ARBA00022723"/>
    </source>
</evidence>
<keyword evidence="1 10" id="KW-0963">Cytoplasm</keyword>
<dbReference type="NCBIfam" id="TIGR00557">
    <property type="entry name" value="pdxA"/>
    <property type="match status" value="1"/>
</dbReference>
<dbReference type="PANTHER" id="PTHR30004:SF5">
    <property type="entry name" value="4-HYDROXYTHREONINE-4-PHOSPHATE DEHYDROGENASE"/>
    <property type="match status" value="1"/>
</dbReference>
<evidence type="ECO:0000256" key="6">
    <source>
        <dbReference type="ARBA" id="ARBA00023002"/>
    </source>
</evidence>
<dbReference type="Gene3D" id="3.40.718.10">
    <property type="entry name" value="Isopropylmalate Dehydrogenase"/>
    <property type="match status" value="1"/>
</dbReference>
<keyword evidence="8 10" id="KW-0664">Pyridoxine biosynthesis</keyword>
<comment type="caution">
    <text evidence="11">The sequence shown here is derived from an EMBL/GenBank/DDBJ whole genome shotgun (WGS) entry which is preliminary data.</text>
</comment>
<keyword evidence="5 10" id="KW-0521">NADP</keyword>
<comment type="pathway">
    <text evidence="10">Cofactor biosynthesis; pyridoxine 5'-phosphate biosynthesis; pyridoxine 5'-phosphate from D-erythrose 4-phosphate: step 4/5.</text>
</comment>
<dbReference type="Proteomes" id="UP001444146">
    <property type="component" value="Unassembled WGS sequence"/>
</dbReference>
<evidence type="ECO:0000256" key="10">
    <source>
        <dbReference type="HAMAP-Rule" id="MF_00536"/>
    </source>
</evidence>
<feature type="binding site" evidence="10">
    <location>
        <position position="283"/>
    </location>
    <ligand>
        <name>substrate</name>
    </ligand>
</feature>
<feature type="binding site" evidence="10">
    <location>
        <position position="211"/>
    </location>
    <ligand>
        <name>a divalent metal cation</name>
        <dbReference type="ChEBI" id="CHEBI:60240"/>
        <note>ligand shared between dimeric partners</note>
    </ligand>
</feature>
<feature type="binding site" evidence="10">
    <location>
        <position position="137"/>
    </location>
    <ligand>
        <name>substrate</name>
    </ligand>
</feature>
<keyword evidence="7 10" id="KW-0520">NAD</keyword>
<evidence type="ECO:0000256" key="5">
    <source>
        <dbReference type="ARBA" id="ARBA00022857"/>
    </source>
</evidence>
<evidence type="ECO:0000256" key="1">
    <source>
        <dbReference type="ARBA" id="ARBA00022490"/>
    </source>
</evidence>
<keyword evidence="3 10" id="KW-0862">Zinc</keyword>
<organism evidence="11 12">
    <name type="scientific">Pseudocitrobacter cyperus</name>
    <dbReference type="NCBI Taxonomy" id="3112843"/>
    <lineage>
        <taxon>Bacteria</taxon>
        <taxon>Pseudomonadati</taxon>
        <taxon>Pseudomonadota</taxon>
        <taxon>Gammaproteobacteria</taxon>
        <taxon>Enterobacterales</taxon>
        <taxon>Enterobacteriaceae</taxon>
        <taxon>Pseudocitrobacter</taxon>
    </lineage>
</organism>
<evidence type="ECO:0000256" key="3">
    <source>
        <dbReference type="ARBA" id="ARBA00022833"/>
    </source>
</evidence>
<accession>A0ABV0HHY3</accession>
<feature type="binding site" evidence="10">
    <location>
        <position position="166"/>
    </location>
    <ligand>
        <name>a divalent metal cation</name>
        <dbReference type="ChEBI" id="CHEBI:60240"/>
        <note>ligand shared between dimeric partners</note>
    </ligand>
</feature>
<dbReference type="GO" id="GO:0050570">
    <property type="term" value="F:4-hydroxythreonine-4-phosphate dehydrogenase activity"/>
    <property type="evidence" value="ECO:0007669"/>
    <property type="project" value="UniProtKB-EC"/>
</dbReference>
<name>A0ABV0HHY3_9ENTR</name>
<dbReference type="InterPro" id="IPR037510">
    <property type="entry name" value="PdxA"/>
</dbReference>
<dbReference type="PANTHER" id="PTHR30004">
    <property type="entry name" value="4-HYDROXYTHREONINE-4-PHOSPHATE DEHYDROGENASE"/>
    <property type="match status" value="1"/>
</dbReference>
<protein>
    <recommendedName>
        <fullName evidence="10">4-hydroxythreonine-4-phosphate dehydrogenase</fullName>
        <ecNumber evidence="10">1.1.1.262</ecNumber>
    </recommendedName>
    <alternativeName>
        <fullName evidence="10">4-(phosphohydroxy)-L-threonine dehydrogenase</fullName>
    </alternativeName>
</protein>
<evidence type="ECO:0000256" key="8">
    <source>
        <dbReference type="ARBA" id="ARBA00023096"/>
    </source>
</evidence>
<comment type="similarity">
    <text evidence="10">Belongs to the PdxA family.</text>
</comment>
<comment type="subunit">
    <text evidence="10">Homodimer.</text>
</comment>
<keyword evidence="6 10" id="KW-0560">Oxidoreductase</keyword>
<dbReference type="HAMAP" id="MF_00536">
    <property type="entry name" value="PdxA"/>
    <property type="match status" value="1"/>
</dbReference>
<dbReference type="Pfam" id="PF04166">
    <property type="entry name" value="PdxA"/>
    <property type="match status" value="1"/>
</dbReference>
<evidence type="ECO:0000256" key="4">
    <source>
        <dbReference type="ARBA" id="ARBA00022842"/>
    </source>
</evidence>
<comment type="cofactor">
    <cofactor evidence="10">
        <name>Zn(2+)</name>
        <dbReference type="ChEBI" id="CHEBI:29105"/>
    </cofactor>
    <cofactor evidence="10">
        <name>Mg(2+)</name>
        <dbReference type="ChEBI" id="CHEBI:18420"/>
    </cofactor>
    <cofactor evidence="10">
        <name>Co(2+)</name>
        <dbReference type="ChEBI" id="CHEBI:48828"/>
    </cofactor>
    <text evidence="10">Binds 1 divalent metal cation per subunit. Can use ions such as Zn(2+), Mg(2+) or Co(2+).</text>
</comment>
<comment type="function">
    <text evidence="10">Catalyzes the NAD(P)-dependent oxidation of 4-(phosphooxy)-L-threonine (HTP) into 2-amino-3-oxo-4-(phosphooxy)butyric acid which spontaneously decarboxylates to form 3-amino-2-oxopropyl phosphate (AHAP).</text>
</comment>
<evidence type="ECO:0000313" key="11">
    <source>
        <dbReference type="EMBL" id="MEO3990074.1"/>
    </source>
</evidence>
<comment type="miscellaneous">
    <text evidence="10">The active site is located at the dimer interface.</text>
</comment>
<dbReference type="EC" id="1.1.1.262" evidence="10"/>
<comment type="catalytic activity">
    <reaction evidence="10">
        <text>4-(phosphooxy)-L-threonine + NAD(+) = 3-amino-2-oxopropyl phosphate + CO2 + NADH</text>
        <dbReference type="Rhea" id="RHEA:32275"/>
        <dbReference type="ChEBI" id="CHEBI:16526"/>
        <dbReference type="ChEBI" id="CHEBI:57279"/>
        <dbReference type="ChEBI" id="CHEBI:57540"/>
        <dbReference type="ChEBI" id="CHEBI:57945"/>
        <dbReference type="ChEBI" id="CHEBI:58452"/>
        <dbReference type="EC" id="1.1.1.262"/>
    </reaction>
</comment>
<keyword evidence="9 10" id="KW-0170">Cobalt</keyword>
<reference evidence="11 12" key="1">
    <citation type="submission" date="2024-01" db="EMBL/GenBank/DDBJ databases">
        <title>Pseudocitrobacter sp. Endophytic strain Cyp-38L.</title>
        <authorList>
            <person name="Amer M.A."/>
            <person name="Hamed S.M."/>
        </authorList>
    </citation>
    <scope>NUCLEOTIDE SEQUENCE [LARGE SCALE GENOMIC DNA]</scope>
    <source>
        <strain evidence="11 12">Cyp38S</strain>
    </source>
</reference>
<proteinExistence type="inferred from homology"/>
<sequence length="329" mass="34885">MTTTHRVVITPGEPAGIGPELVIQLAQRDWPVELVVCADGALLSERAALLGLPLSLLPYTPEESALPQRAGTLTLLSVPLRAPVTPGELNAQNGHYVVDTLARACDGCLSGEFAALITGPVHKGIINDAGVAFTGHTEFFEQRSQVEKVVMMLATEELRVALATTHLPLKAVSDAITPVLLDEVITILHHDLQTKFGIAAPHILVCGLNPHAGEGGHMGTEEIDTIIPVLNTLRAKGMNLSGPLPADTLFQPKYLDHADAVLAMYHDQGLPVLKYQGFGRGVNITLGLPFIRTSVDHGTALELAGQGKADVGSFITALNLAIKMIVNSK</sequence>
<comment type="subcellular location">
    <subcellularLocation>
        <location evidence="10">Cytoplasm</location>
    </subcellularLocation>
</comment>
<keyword evidence="4 10" id="KW-0460">Magnesium</keyword>
<keyword evidence="2 10" id="KW-0479">Metal-binding</keyword>
<dbReference type="SUPFAM" id="SSF53659">
    <property type="entry name" value="Isocitrate/Isopropylmalate dehydrogenase-like"/>
    <property type="match status" value="1"/>
</dbReference>
<dbReference type="RefSeq" id="WP_347794521.1">
    <property type="nucleotide sequence ID" value="NZ_JAYMYY010000002.1"/>
</dbReference>
<dbReference type="EMBL" id="JAYMYY010000002">
    <property type="protein sequence ID" value="MEO3990074.1"/>
    <property type="molecule type" value="Genomic_DNA"/>
</dbReference>